<accession>A0A7J7DFB7</accession>
<dbReference type="SUPFAM" id="SSF117281">
    <property type="entry name" value="Kelch motif"/>
    <property type="match status" value="1"/>
</dbReference>
<evidence type="ECO:0000313" key="1">
    <source>
        <dbReference type="EMBL" id="KAF5744969.1"/>
    </source>
</evidence>
<dbReference type="InterPro" id="IPR015915">
    <property type="entry name" value="Kelch-typ_b-propeller"/>
</dbReference>
<dbReference type="InParanoid" id="A0A7J7DFB7"/>
<sequence>MSLISHSSPSSSRNYKICLVCDSDFGTSIYGYKDDYAYDVFVIDIGPCSGGRRRRRGPRFLCNPLFLIPNDYPACMSFFAFDPSIYFLGGFRVEEDEQLSRDVFVYDTSSGDSTLKKLSCMNYIKDDPVIIGPINEKFYVMSRCLSNHDFEQFDRKLDSWDRSCQPPCSFSVVPR</sequence>
<name>A0A7J7DFB7_TRIWF</name>
<comment type="caution">
    <text evidence="1">The sequence shown here is derived from an EMBL/GenBank/DDBJ whole genome shotgun (WGS) entry which is preliminary data.</text>
</comment>
<reference evidence="1 2" key="1">
    <citation type="journal article" date="2020" name="Nat. Commun.">
        <title>Genome of Tripterygium wilfordii and identification of cytochrome P450 involved in triptolide biosynthesis.</title>
        <authorList>
            <person name="Tu L."/>
            <person name="Su P."/>
            <person name="Zhang Z."/>
            <person name="Gao L."/>
            <person name="Wang J."/>
            <person name="Hu T."/>
            <person name="Zhou J."/>
            <person name="Zhang Y."/>
            <person name="Zhao Y."/>
            <person name="Liu Y."/>
            <person name="Song Y."/>
            <person name="Tong Y."/>
            <person name="Lu Y."/>
            <person name="Yang J."/>
            <person name="Xu C."/>
            <person name="Jia M."/>
            <person name="Peters R.J."/>
            <person name="Huang L."/>
            <person name="Gao W."/>
        </authorList>
    </citation>
    <scope>NUCLEOTIDE SEQUENCE [LARGE SCALE GENOMIC DNA]</scope>
    <source>
        <strain evidence="2">cv. XIE 37</strain>
        <tissue evidence="1">Leaf</tissue>
    </source>
</reference>
<keyword evidence="2" id="KW-1185">Reference proteome</keyword>
<organism evidence="1 2">
    <name type="scientific">Tripterygium wilfordii</name>
    <name type="common">Thunder God vine</name>
    <dbReference type="NCBI Taxonomy" id="458696"/>
    <lineage>
        <taxon>Eukaryota</taxon>
        <taxon>Viridiplantae</taxon>
        <taxon>Streptophyta</taxon>
        <taxon>Embryophyta</taxon>
        <taxon>Tracheophyta</taxon>
        <taxon>Spermatophyta</taxon>
        <taxon>Magnoliopsida</taxon>
        <taxon>eudicotyledons</taxon>
        <taxon>Gunneridae</taxon>
        <taxon>Pentapetalae</taxon>
        <taxon>rosids</taxon>
        <taxon>fabids</taxon>
        <taxon>Celastrales</taxon>
        <taxon>Celastraceae</taxon>
        <taxon>Tripterygium</taxon>
    </lineage>
</organism>
<gene>
    <name evidence="1" type="ORF">HS088_TW07G00550</name>
</gene>
<evidence type="ECO:0000313" key="2">
    <source>
        <dbReference type="Proteomes" id="UP000593562"/>
    </source>
</evidence>
<protein>
    <submittedName>
        <fullName evidence="1">Uncharacterized protein</fullName>
    </submittedName>
</protein>
<dbReference type="AlphaFoldDB" id="A0A7J7DFB7"/>
<proteinExistence type="predicted"/>
<dbReference type="Proteomes" id="UP000593562">
    <property type="component" value="Unassembled WGS sequence"/>
</dbReference>
<dbReference type="EMBL" id="JAAARO010000007">
    <property type="protein sequence ID" value="KAF5744969.1"/>
    <property type="molecule type" value="Genomic_DNA"/>
</dbReference>